<accession>X0THA8</accession>
<keyword evidence="1" id="KW-0472">Membrane</keyword>
<comment type="caution">
    <text evidence="2">The sequence shown here is derived from an EMBL/GenBank/DDBJ whole genome shotgun (WGS) entry which is preliminary data.</text>
</comment>
<gene>
    <name evidence="2" type="ORF">S01H1_25131</name>
</gene>
<name>X0THA8_9ZZZZ</name>
<evidence type="ECO:0000256" key="1">
    <source>
        <dbReference type="SAM" id="Phobius"/>
    </source>
</evidence>
<sequence length="89" mass="10210">MTEVLFDMYELLVENIFGSVGLAIMGVAFAMILILFWTKTSKIFIIYWMMFYFIVMGTAYIGSIALILGFMLASAYAIIAVIRLWFRPD</sequence>
<feature type="transmembrane region" description="Helical" evidence="1">
    <location>
        <begin position="44"/>
        <end position="61"/>
    </location>
</feature>
<dbReference type="EMBL" id="BARS01015149">
    <property type="protein sequence ID" value="GAF87502.1"/>
    <property type="molecule type" value="Genomic_DNA"/>
</dbReference>
<feature type="transmembrane region" description="Helical" evidence="1">
    <location>
        <begin position="16"/>
        <end position="37"/>
    </location>
</feature>
<organism evidence="2">
    <name type="scientific">marine sediment metagenome</name>
    <dbReference type="NCBI Taxonomy" id="412755"/>
    <lineage>
        <taxon>unclassified sequences</taxon>
        <taxon>metagenomes</taxon>
        <taxon>ecological metagenomes</taxon>
    </lineage>
</organism>
<evidence type="ECO:0000313" key="2">
    <source>
        <dbReference type="EMBL" id="GAF87502.1"/>
    </source>
</evidence>
<reference evidence="2" key="1">
    <citation type="journal article" date="2014" name="Front. Microbiol.">
        <title>High frequency of phylogenetically diverse reductive dehalogenase-homologous genes in deep subseafloor sedimentary metagenomes.</title>
        <authorList>
            <person name="Kawai M."/>
            <person name="Futagami T."/>
            <person name="Toyoda A."/>
            <person name="Takaki Y."/>
            <person name="Nishi S."/>
            <person name="Hori S."/>
            <person name="Arai W."/>
            <person name="Tsubouchi T."/>
            <person name="Morono Y."/>
            <person name="Uchiyama I."/>
            <person name="Ito T."/>
            <person name="Fujiyama A."/>
            <person name="Inagaki F."/>
            <person name="Takami H."/>
        </authorList>
    </citation>
    <scope>NUCLEOTIDE SEQUENCE</scope>
    <source>
        <strain evidence="2">Expedition CK06-06</strain>
    </source>
</reference>
<dbReference type="AlphaFoldDB" id="X0THA8"/>
<protein>
    <submittedName>
        <fullName evidence="2">Uncharacterized protein</fullName>
    </submittedName>
</protein>
<proteinExistence type="predicted"/>
<keyword evidence="1" id="KW-0812">Transmembrane</keyword>
<keyword evidence="1" id="KW-1133">Transmembrane helix</keyword>
<feature type="transmembrane region" description="Helical" evidence="1">
    <location>
        <begin position="67"/>
        <end position="86"/>
    </location>
</feature>